<accession>A0ABM8GF48</accession>
<evidence type="ECO:0000259" key="3">
    <source>
        <dbReference type="Pfam" id="PF08501"/>
    </source>
</evidence>
<dbReference type="PANTHER" id="PTHR21089:SF1">
    <property type="entry name" value="BIFUNCTIONAL 3-DEHYDROQUINATE DEHYDRATASE_SHIKIMATE DEHYDROGENASE, CHLOROPLASTIC"/>
    <property type="match status" value="1"/>
</dbReference>
<dbReference type="Proteomes" id="UP001321498">
    <property type="component" value="Chromosome"/>
</dbReference>
<keyword evidence="2" id="KW-0057">Aromatic amino acid biosynthesis</keyword>
<keyword evidence="5" id="KW-1185">Reference proteome</keyword>
<dbReference type="RefSeq" id="WP_286276945.1">
    <property type="nucleotide sequence ID" value="NZ_AP027731.1"/>
</dbReference>
<keyword evidence="2" id="KW-0028">Amino-acid biosynthesis</keyword>
<protein>
    <submittedName>
        <fullName evidence="4">Shikimate 5-dehydrogenase</fullName>
    </submittedName>
</protein>
<evidence type="ECO:0000313" key="5">
    <source>
        <dbReference type="Proteomes" id="UP001321498"/>
    </source>
</evidence>
<evidence type="ECO:0000256" key="2">
    <source>
        <dbReference type="ARBA" id="ARBA00023141"/>
    </source>
</evidence>
<dbReference type="InterPro" id="IPR036291">
    <property type="entry name" value="NAD(P)-bd_dom_sf"/>
</dbReference>
<dbReference type="PANTHER" id="PTHR21089">
    <property type="entry name" value="SHIKIMATE DEHYDROGENASE"/>
    <property type="match status" value="1"/>
</dbReference>
<organism evidence="4 5">
    <name type="scientific">Naasia aerilata</name>
    <dbReference type="NCBI Taxonomy" id="1162966"/>
    <lineage>
        <taxon>Bacteria</taxon>
        <taxon>Bacillati</taxon>
        <taxon>Actinomycetota</taxon>
        <taxon>Actinomycetes</taxon>
        <taxon>Micrococcales</taxon>
        <taxon>Microbacteriaceae</taxon>
        <taxon>Naasia</taxon>
    </lineage>
</organism>
<dbReference type="SUPFAM" id="SSF51735">
    <property type="entry name" value="NAD(P)-binding Rossmann-fold domains"/>
    <property type="match status" value="1"/>
</dbReference>
<dbReference type="Gene3D" id="3.40.50.10860">
    <property type="entry name" value="Leucine Dehydrogenase, chain A, domain 1"/>
    <property type="match status" value="1"/>
</dbReference>
<dbReference type="Pfam" id="PF08501">
    <property type="entry name" value="Shikimate_dh_N"/>
    <property type="match status" value="1"/>
</dbReference>
<proteinExistence type="predicted"/>
<dbReference type="Gene3D" id="3.40.50.720">
    <property type="entry name" value="NAD(P)-binding Rossmann-like Domain"/>
    <property type="match status" value="1"/>
</dbReference>
<evidence type="ECO:0000256" key="1">
    <source>
        <dbReference type="ARBA" id="ARBA00004871"/>
    </source>
</evidence>
<gene>
    <name evidence="4" type="primary">aroE</name>
    <name evidence="4" type="ORF">GCM10025866_28640</name>
</gene>
<dbReference type="SUPFAM" id="SSF53223">
    <property type="entry name" value="Aminoacid dehydrogenase-like, N-terminal domain"/>
    <property type="match status" value="1"/>
</dbReference>
<comment type="pathway">
    <text evidence="1">Metabolic intermediate biosynthesis; chorismate biosynthesis; chorismate from D-erythrose 4-phosphate and phosphoenolpyruvate: step 4/7.</text>
</comment>
<dbReference type="InterPro" id="IPR022893">
    <property type="entry name" value="Shikimate_DH_fam"/>
</dbReference>
<dbReference type="EMBL" id="AP027731">
    <property type="protein sequence ID" value="BDZ46955.1"/>
    <property type="molecule type" value="Genomic_DNA"/>
</dbReference>
<evidence type="ECO:0000313" key="4">
    <source>
        <dbReference type="EMBL" id="BDZ46955.1"/>
    </source>
</evidence>
<reference evidence="5" key="1">
    <citation type="journal article" date="2019" name="Int. J. Syst. Evol. Microbiol.">
        <title>The Global Catalogue of Microorganisms (GCM) 10K type strain sequencing project: providing services to taxonomists for standard genome sequencing and annotation.</title>
        <authorList>
            <consortium name="The Broad Institute Genomics Platform"/>
            <consortium name="The Broad Institute Genome Sequencing Center for Infectious Disease"/>
            <person name="Wu L."/>
            <person name="Ma J."/>
        </authorList>
    </citation>
    <scope>NUCLEOTIDE SEQUENCE [LARGE SCALE GENOMIC DNA]</scope>
    <source>
        <strain evidence="5">NBRC 108725</strain>
    </source>
</reference>
<dbReference type="InterPro" id="IPR013708">
    <property type="entry name" value="Shikimate_DH-bd_N"/>
</dbReference>
<dbReference type="NCBIfam" id="NF001311">
    <property type="entry name" value="PRK00258.1-3"/>
    <property type="match status" value="1"/>
</dbReference>
<dbReference type="InterPro" id="IPR046346">
    <property type="entry name" value="Aminoacid_DH-like_N_sf"/>
</dbReference>
<sequence length="267" mass="27394">MTRLAVLGSPIGHSRSPQLHAAAYRELGLDWEYGRSEVRSGDLAAFIGGLDPSWRGLSLTMPLKREVLPLLDERDELTELTGAANTVLLAGGTRTGFNTDVGGIEAAFAERGVPPLSTALVLGGGATAASVLVALARLGVTSVTVAVRDPGRAEPLVELAAAVGVQLAVAAFGAELPATDLLASTLPGDAPPPPLPAPGRAALLDVAYDPWPSRLADGWAGPVVNGLDMLLHQALLQVRVFVNGDPGRVLDGEAGVLRAMRAAVGGF</sequence>
<name>A0ABM8GF48_9MICO</name>
<feature type="domain" description="Shikimate dehydrogenase substrate binding N-terminal" evidence="3">
    <location>
        <begin position="6"/>
        <end position="87"/>
    </location>
</feature>